<dbReference type="InterPro" id="IPR013783">
    <property type="entry name" value="Ig-like_fold"/>
</dbReference>
<dbReference type="InterPro" id="IPR018337">
    <property type="entry name" value="Cell_wall/Cho-bd_repeat"/>
</dbReference>
<dbReference type="SUPFAM" id="SSF69360">
    <property type="entry name" value="Cell wall binding repeat"/>
    <property type="match status" value="1"/>
</dbReference>
<evidence type="ECO:0000313" key="4">
    <source>
        <dbReference type="EMBL" id="GAA6269907.1"/>
    </source>
</evidence>
<feature type="repeat" description="Cell wall-binding" evidence="2">
    <location>
        <begin position="262"/>
        <end position="281"/>
    </location>
</feature>
<keyword evidence="3" id="KW-0732">Signal</keyword>
<proteinExistence type="predicted"/>
<dbReference type="Gene3D" id="2.10.270.10">
    <property type="entry name" value="Cholin Binding"/>
    <property type="match status" value="1"/>
</dbReference>
<sequence length="322" mass="36227">MTVIKKRLFHGIMGAMVFSALCAFPAFAKEERTPVGHIRLNISSDIQAGDAGASIDVSVEEGNCSLESADFINEQEYWAGGVRPKVEIWLAADSDCYFKKSGKSTFTFTGDEVKYVSSSTKYDKELLRLVVSLDELDEEDEDLDVSGLVWDQDNAIAHWDQNGIAKSYKVRLYRGKGGSSSENRIGAVCTVAENSFDFAEQIPKAGNYYFKVRAVDIRGNEGDWVESPWFEVTDADLADWKGSWKRDGRGWWFENRDGSYPRDCWQLIDSRWYFFDSDGYMKTGWIFWNGKEYFCDESGAMLVSAVTPDGSAVGEDGARLLQ</sequence>
<comment type="caution">
    <text evidence="4">The sequence shown here is derived from an EMBL/GenBank/DDBJ whole genome shotgun (WGS) entry which is preliminary data.</text>
</comment>
<name>A0ABQ0B0U1_9FIRM</name>
<evidence type="ECO:0000256" key="1">
    <source>
        <dbReference type="ARBA" id="ARBA00022737"/>
    </source>
</evidence>
<keyword evidence="1" id="KW-0677">Repeat</keyword>
<dbReference type="EMBL" id="BAABXL010000001">
    <property type="protein sequence ID" value="GAA6269907.1"/>
    <property type="molecule type" value="Genomic_DNA"/>
</dbReference>
<accession>A0ABQ0B0U1</accession>
<dbReference type="RefSeq" id="WP_176254400.1">
    <property type="nucleotide sequence ID" value="NZ_BAABXL010000001.1"/>
</dbReference>
<feature type="signal peptide" evidence="3">
    <location>
        <begin position="1"/>
        <end position="28"/>
    </location>
</feature>
<organism evidence="4 5">
    <name type="scientific">Enterocloster alcoholdehydrogenati</name>
    <dbReference type="NCBI Taxonomy" id="2547410"/>
    <lineage>
        <taxon>Bacteria</taxon>
        <taxon>Bacillati</taxon>
        <taxon>Bacillota</taxon>
        <taxon>Clostridia</taxon>
        <taxon>Lachnospirales</taxon>
        <taxon>Lachnospiraceae</taxon>
        <taxon>Enterocloster</taxon>
    </lineage>
</organism>
<gene>
    <name evidence="4" type="ORF">F130042H8_29670</name>
</gene>
<dbReference type="Pfam" id="PF19127">
    <property type="entry name" value="Choline_bind_3"/>
    <property type="match status" value="1"/>
</dbReference>
<dbReference type="PROSITE" id="PS51170">
    <property type="entry name" value="CW"/>
    <property type="match status" value="1"/>
</dbReference>
<evidence type="ECO:0000256" key="3">
    <source>
        <dbReference type="SAM" id="SignalP"/>
    </source>
</evidence>
<keyword evidence="5" id="KW-1185">Reference proteome</keyword>
<evidence type="ECO:0000256" key="2">
    <source>
        <dbReference type="PROSITE-ProRule" id="PRU00591"/>
    </source>
</evidence>
<evidence type="ECO:0008006" key="6">
    <source>
        <dbReference type="Google" id="ProtNLM"/>
    </source>
</evidence>
<dbReference type="Gene3D" id="2.60.40.10">
    <property type="entry name" value="Immunoglobulins"/>
    <property type="match status" value="1"/>
</dbReference>
<feature type="chain" id="PRO_5046298227" description="Cell wall binding repeat-containing protein" evidence="3">
    <location>
        <begin position="29"/>
        <end position="322"/>
    </location>
</feature>
<protein>
    <recommendedName>
        <fullName evidence="6">Cell wall binding repeat-containing protein</fullName>
    </recommendedName>
</protein>
<reference evidence="4 5" key="1">
    <citation type="submission" date="2024-04" db="EMBL/GenBank/DDBJ databases">
        <title>Defined microbial consortia suppress multidrug-resistant proinflammatory Enterobacteriaceae via ecological control.</title>
        <authorList>
            <person name="Furuichi M."/>
            <person name="Kawaguchi T."/>
            <person name="Pust M."/>
            <person name="Yasuma K."/>
            <person name="Plichta D."/>
            <person name="Hasegawa N."/>
            <person name="Ohya T."/>
            <person name="Bhattarai S."/>
            <person name="Sasajima S."/>
            <person name="Aoto Y."/>
            <person name="Tuganbaev T."/>
            <person name="Yaginuma M."/>
            <person name="Ueda M."/>
            <person name="Okahashi N."/>
            <person name="Amafuji K."/>
            <person name="Kiridooshi Y."/>
            <person name="Sugita K."/>
            <person name="Strazar M."/>
            <person name="Skelly A."/>
            <person name="Suda W."/>
            <person name="Hattori M."/>
            <person name="Nakamoto N."/>
            <person name="Caballero S."/>
            <person name="Norman J."/>
            <person name="Olle B."/>
            <person name="Tanoue T."/>
            <person name="Arita M."/>
            <person name="Bucci V."/>
            <person name="Atarashi K."/>
            <person name="Xavier R."/>
            <person name="Honda K."/>
        </authorList>
    </citation>
    <scope>NUCLEOTIDE SEQUENCE [LARGE SCALE GENOMIC DNA]</scope>
    <source>
        <strain evidence="5">f13</strain>
    </source>
</reference>
<evidence type="ECO:0000313" key="5">
    <source>
        <dbReference type="Proteomes" id="UP001600894"/>
    </source>
</evidence>
<dbReference type="Proteomes" id="UP001600894">
    <property type="component" value="Unassembled WGS sequence"/>
</dbReference>